<reference evidence="1 2" key="1">
    <citation type="submission" date="2019-03" db="EMBL/GenBank/DDBJ databases">
        <title>Draft Genome Sequences of Six Type Strains of the Genus Massilia.</title>
        <authorList>
            <person name="Miess H."/>
            <person name="Frediansyhah A."/>
            <person name="Gross H."/>
        </authorList>
    </citation>
    <scope>NUCLEOTIDE SEQUENCE [LARGE SCALE GENOMIC DNA]</scope>
    <source>
        <strain evidence="1 2">DSM 17505</strain>
    </source>
</reference>
<keyword evidence="2" id="KW-1185">Reference proteome</keyword>
<dbReference type="EMBL" id="CP038026">
    <property type="protein sequence ID" value="QBQ38852.1"/>
    <property type="molecule type" value="Genomic_DNA"/>
</dbReference>
<organism evidence="1 2">
    <name type="scientific">Pseudoduganella plicata</name>
    <dbReference type="NCBI Taxonomy" id="321984"/>
    <lineage>
        <taxon>Bacteria</taxon>
        <taxon>Pseudomonadati</taxon>
        <taxon>Pseudomonadota</taxon>
        <taxon>Betaproteobacteria</taxon>
        <taxon>Burkholderiales</taxon>
        <taxon>Oxalobacteraceae</taxon>
        <taxon>Telluria group</taxon>
        <taxon>Pseudoduganella</taxon>
    </lineage>
</organism>
<evidence type="ECO:0000313" key="1">
    <source>
        <dbReference type="EMBL" id="QBQ38852.1"/>
    </source>
</evidence>
<accession>A0ABX5SFI1</accession>
<sequence length="87" mass="9821">MANKVFWLTWLFKSGTVVPEGLYRRVVNARTTMSVRYVADGVGLWRQRQRTVGMAPTVRQVGGVMGIWSGNEKSPPDHWWAFPGITA</sequence>
<protein>
    <submittedName>
        <fullName evidence="1">Uncharacterized protein</fullName>
    </submittedName>
</protein>
<name>A0ABX5SFI1_9BURK</name>
<proteinExistence type="predicted"/>
<evidence type="ECO:0000313" key="2">
    <source>
        <dbReference type="Proteomes" id="UP000294359"/>
    </source>
</evidence>
<dbReference type="RefSeq" id="WP_134387548.1">
    <property type="nucleotide sequence ID" value="NZ_BMWW01000013.1"/>
</dbReference>
<gene>
    <name evidence="1" type="ORF">E1742_23840</name>
</gene>
<dbReference type="Proteomes" id="UP000294359">
    <property type="component" value="Chromosome"/>
</dbReference>